<dbReference type="PANTHER" id="PTHR38119">
    <property type="entry name" value="BTB DOMAIN-CONTAINING PROTEIN-RELATED"/>
    <property type="match status" value="1"/>
</dbReference>
<evidence type="ECO:0000313" key="2">
    <source>
        <dbReference type="EMBL" id="KAF1812268.1"/>
    </source>
</evidence>
<sequence>MANYSALQVSSKQPSTSHPSQENDPYPDLVLSYSNLFRIFYNHPPSLDTVNIANAYVECKQLLHLADLYDALSVIGPRIDHHLLRFHSRLWKQIAKYPPSYLKLGFLARSKAIYSEALIHVIGQWPAGAPQLRGQVSQALWELIEDKVAELQDVTARVEARLFRLTLTTPRGDRVGPHSAWLDWLAVSLFRHWILENLTPPPAPILKSSMTTTAAQPGRGPSSSSTTRISSRSILPHRHRTSSSSRSAAAPTPSAPPPPFNISNTYALLAAGGTAYLPHAEIKAFLKLHPDTYSRENLRRFERRGGMGRGDGGGGIWFA</sequence>
<proteinExistence type="predicted"/>
<reference evidence="2 4" key="1">
    <citation type="submission" date="2020-01" db="EMBL/GenBank/DDBJ databases">
        <authorList>
            <consortium name="DOE Joint Genome Institute"/>
            <person name="Haridas S."/>
            <person name="Albert R."/>
            <person name="Binder M."/>
            <person name="Bloem J."/>
            <person name="Labutti K."/>
            <person name="Salamov A."/>
            <person name="Andreopoulos B."/>
            <person name="Baker S.E."/>
            <person name="Barry K."/>
            <person name="Bills G."/>
            <person name="Bluhm B.H."/>
            <person name="Cannon C."/>
            <person name="Castanera R."/>
            <person name="Culley D.E."/>
            <person name="Daum C."/>
            <person name="Ezra D."/>
            <person name="Gonzalez J.B."/>
            <person name="Henrissat B."/>
            <person name="Kuo A."/>
            <person name="Liang C."/>
            <person name="Lipzen A."/>
            <person name="Lutzoni F."/>
            <person name="Magnuson J."/>
            <person name="Mondo S."/>
            <person name="Nolan M."/>
            <person name="Ohm R."/>
            <person name="Pangilinan J."/>
            <person name="Park H.-J."/>
            <person name="Ramirez L."/>
            <person name="Alfaro M."/>
            <person name="Sun H."/>
            <person name="Tritt A."/>
            <person name="Yoshinaga Y."/>
            <person name="Zwiers L.-H."/>
            <person name="Turgeon B.G."/>
            <person name="Goodwin S.B."/>
            <person name="Spatafora J.W."/>
            <person name="Crous P.W."/>
            <person name="Grigoriev I.V."/>
        </authorList>
    </citation>
    <scope>NUCLEOTIDE SEQUENCE</scope>
    <source>
        <strain evidence="2 4">CBS 781.70</strain>
    </source>
</reference>
<dbReference type="PANTHER" id="PTHR38119:SF1">
    <property type="entry name" value="BTB DOMAIN-CONTAINING PROTEIN"/>
    <property type="match status" value="1"/>
</dbReference>
<name>A0A6G1G2M4_9PEZI</name>
<dbReference type="GeneID" id="54415686"/>
<dbReference type="RefSeq" id="XP_033533899.1">
    <property type="nucleotide sequence ID" value="XM_033675116.1"/>
</dbReference>
<feature type="compositionally biased region" description="Polar residues" evidence="1">
    <location>
        <begin position="1"/>
        <end position="23"/>
    </location>
</feature>
<dbReference type="Proteomes" id="UP000504638">
    <property type="component" value="Unplaced"/>
</dbReference>
<feature type="compositionally biased region" description="Low complexity" evidence="1">
    <location>
        <begin position="242"/>
        <end position="252"/>
    </location>
</feature>
<dbReference type="EMBL" id="ML975158">
    <property type="protein sequence ID" value="KAF1812268.1"/>
    <property type="molecule type" value="Genomic_DNA"/>
</dbReference>
<organism evidence="2">
    <name type="scientific">Eremomyces bilateralis CBS 781.70</name>
    <dbReference type="NCBI Taxonomy" id="1392243"/>
    <lineage>
        <taxon>Eukaryota</taxon>
        <taxon>Fungi</taxon>
        <taxon>Dikarya</taxon>
        <taxon>Ascomycota</taxon>
        <taxon>Pezizomycotina</taxon>
        <taxon>Dothideomycetes</taxon>
        <taxon>Dothideomycetes incertae sedis</taxon>
        <taxon>Eremomycetales</taxon>
        <taxon>Eremomycetaceae</taxon>
        <taxon>Eremomyces</taxon>
    </lineage>
</organism>
<feature type="region of interest" description="Disordered" evidence="1">
    <location>
        <begin position="1"/>
        <end position="25"/>
    </location>
</feature>
<keyword evidence="3" id="KW-1185">Reference proteome</keyword>
<dbReference type="OrthoDB" id="5280838at2759"/>
<dbReference type="AlphaFoldDB" id="A0A6G1G2M4"/>
<feature type="region of interest" description="Disordered" evidence="1">
    <location>
        <begin position="206"/>
        <end position="258"/>
    </location>
</feature>
<accession>A0A6G1G2M4</accession>
<evidence type="ECO:0000313" key="4">
    <source>
        <dbReference type="RefSeq" id="XP_033533899.1"/>
    </source>
</evidence>
<gene>
    <name evidence="2 4" type="ORF">P152DRAFT_30530</name>
</gene>
<reference evidence="4" key="3">
    <citation type="submission" date="2025-04" db="UniProtKB">
        <authorList>
            <consortium name="RefSeq"/>
        </authorList>
    </citation>
    <scope>IDENTIFICATION</scope>
    <source>
        <strain evidence="4">CBS 781.70</strain>
    </source>
</reference>
<evidence type="ECO:0000256" key="1">
    <source>
        <dbReference type="SAM" id="MobiDB-lite"/>
    </source>
</evidence>
<reference evidence="4" key="2">
    <citation type="submission" date="2020-04" db="EMBL/GenBank/DDBJ databases">
        <authorList>
            <consortium name="NCBI Genome Project"/>
        </authorList>
    </citation>
    <scope>NUCLEOTIDE SEQUENCE</scope>
    <source>
        <strain evidence="4">CBS 781.70</strain>
    </source>
</reference>
<protein>
    <submittedName>
        <fullName evidence="2 4">Uncharacterized protein</fullName>
    </submittedName>
</protein>
<feature type="compositionally biased region" description="Low complexity" evidence="1">
    <location>
        <begin position="222"/>
        <end position="234"/>
    </location>
</feature>
<evidence type="ECO:0000313" key="3">
    <source>
        <dbReference type="Proteomes" id="UP000504638"/>
    </source>
</evidence>